<evidence type="ECO:0000313" key="2">
    <source>
        <dbReference type="EMBL" id="CUV09577.1"/>
    </source>
</evidence>
<dbReference type="InterPro" id="IPR052942">
    <property type="entry name" value="LPS_cholinephosphotransferase"/>
</dbReference>
<name>A0A170QCV6_9ZZZZ</name>
<dbReference type="EMBL" id="FAXC01000262">
    <property type="protein sequence ID" value="CUV09577.1"/>
    <property type="molecule type" value="Genomic_DNA"/>
</dbReference>
<evidence type="ECO:0000259" key="1">
    <source>
        <dbReference type="Pfam" id="PF04991"/>
    </source>
</evidence>
<protein>
    <submittedName>
        <fullName evidence="2">CpsC</fullName>
    </submittedName>
</protein>
<sequence length="210" mass="24982">MSGKYKLDSRNADIAVRMLERVTSIFEDHGIKYVLTAGTLLGIYRENRLLPWDNDMDLRVFREDENQITKVISKIKRAGYLVRVRYQEKEDPPLKLNEVRIIKIYNRKHLFAKGEVMMDCFIATRVDNQYVWSCGGINHYTKKSVPARFYDRFDDLTFKGKNYFIPSHVEDYLTFRYGDWKTPQEKWDYRRDDGAIIYSRVVAEEQEGSH</sequence>
<dbReference type="PANTHER" id="PTHR43404">
    <property type="entry name" value="LIPOPOLYSACCHARIDE CHOLINEPHOSPHOTRANSFERASE LICD"/>
    <property type="match status" value="1"/>
</dbReference>
<feature type="domain" description="LicD/FKTN/FKRP nucleotidyltransferase" evidence="1">
    <location>
        <begin position="28"/>
        <end position="137"/>
    </location>
</feature>
<reference evidence="2" key="1">
    <citation type="submission" date="2015-10" db="EMBL/GenBank/DDBJ databases">
        <authorList>
            <person name="Gilbert D.G."/>
        </authorList>
    </citation>
    <scope>NUCLEOTIDE SEQUENCE</scope>
</reference>
<dbReference type="InterPro" id="IPR007074">
    <property type="entry name" value="LicD/FKTN/FKRP_NTP_transf"/>
</dbReference>
<accession>A0A170QCV6</accession>
<organism evidence="2">
    <name type="scientific">hydrothermal vent metagenome</name>
    <dbReference type="NCBI Taxonomy" id="652676"/>
    <lineage>
        <taxon>unclassified sequences</taxon>
        <taxon>metagenomes</taxon>
        <taxon>ecological metagenomes</taxon>
    </lineage>
</organism>
<proteinExistence type="predicted"/>
<dbReference type="PANTHER" id="PTHR43404:SF1">
    <property type="entry name" value="MNN4P"/>
    <property type="match status" value="1"/>
</dbReference>
<dbReference type="GO" id="GO:0009100">
    <property type="term" value="P:glycoprotein metabolic process"/>
    <property type="evidence" value="ECO:0007669"/>
    <property type="project" value="UniProtKB-ARBA"/>
</dbReference>
<dbReference type="AlphaFoldDB" id="A0A170QCV6"/>
<gene>
    <name evidence="2" type="ORF">MGWOODY_Mmi1232</name>
</gene>
<dbReference type="Pfam" id="PF04991">
    <property type="entry name" value="LicD"/>
    <property type="match status" value="1"/>
</dbReference>